<feature type="transmembrane region" description="Helical" evidence="6">
    <location>
        <begin position="12"/>
        <end position="36"/>
    </location>
</feature>
<dbReference type="PANTHER" id="PTHR33529">
    <property type="entry name" value="SLR0882 PROTEIN-RELATED"/>
    <property type="match status" value="1"/>
</dbReference>
<dbReference type="GO" id="GO:0015920">
    <property type="term" value="P:lipopolysaccharide transport"/>
    <property type="evidence" value="ECO:0007669"/>
    <property type="project" value="TreeGrafter"/>
</dbReference>
<dbReference type="PANTHER" id="PTHR33529:SF7">
    <property type="entry name" value="LIPOPOLYSACCHARIDE EXPORT SYSTEM PERMEASE PROTEIN LPTF"/>
    <property type="match status" value="1"/>
</dbReference>
<dbReference type="KEGG" id="cjj:CJJ81176_0843"/>
<evidence type="ECO:0000256" key="3">
    <source>
        <dbReference type="ARBA" id="ARBA00022692"/>
    </source>
</evidence>
<evidence type="ECO:0000256" key="1">
    <source>
        <dbReference type="ARBA" id="ARBA00004651"/>
    </source>
</evidence>
<feature type="transmembrane region" description="Helical" evidence="6">
    <location>
        <begin position="314"/>
        <end position="333"/>
    </location>
</feature>
<dbReference type="eggNOG" id="COG0795">
    <property type="taxonomic scope" value="Bacteria"/>
</dbReference>
<organism evidence="7 8">
    <name type="scientific">Campylobacter jejuni subsp. jejuni serotype O:23/36 (strain 81-176)</name>
    <dbReference type="NCBI Taxonomy" id="354242"/>
    <lineage>
        <taxon>Bacteria</taxon>
        <taxon>Pseudomonadati</taxon>
        <taxon>Campylobacterota</taxon>
        <taxon>Epsilonproteobacteria</taxon>
        <taxon>Campylobacterales</taxon>
        <taxon>Campylobacteraceae</taxon>
        <taxon>Campylobacter</taxon>
    </lineage>
</organism>
<feature type="transmembrane region" description="Helical" evidence="6">
    <location>
        <begin position="290"/>
        <end position="308"/>
    </location>
</feature>
<dbReference type="HOGENOM" id="CLU_070513_0_0_7"/>
<gene>
    <name evidence="7" type="ordered locus">CJJ81176_0843</name>
</gene>
<keyword evidence="3 6" id="KW-0812">Transmembrane</keyword>
<feature type="transmembrane region" description="Helical" evidence="6">
    <location>
        <begin position="102"/>
        <end position="126"/>
    </location>
</feature>
<keyword evidence="4 6" id="KW-1133">Transmembrane helix</keyword>
<dbReference type="GO" id="GO:0043190">
    <property type="term" value="C:ATP-binding cassette (ABC) transporter complex"/>
    <property type="evidence" value="ECO:0007669"/>
    <property type="project" value="TreeGrafter"/>
</dbReference>
<feature type="transmembrane region" description="Helical" evidence="6">
    <location>
        <begin position="260"/>
        <end position="283"/>
    </location>
</feature>
<reference evidence="8" key="1">
    <citation type="submission" date="2006-12" db="EMBL/GenBank/DDBJ databases">
        <authorList>
            <person name="Fouts D.E."/>
            <person name="Nelson K.E."/>
            <person name="Sebastian Y."/>
        </authorList>
    </citation>
    <scope>NUCLEOTIDE SEQUENCE [LARGE SCALE GENOMIC DNA]</scope>
    <source>
        <strain evidence="8">81-176</strain>
    </source>
</reference>
<evidence type="ECO:0000256" key="2">
    <source>
        <dbReference type="ARBA" id="ARBA00022475"/>
    </source>
</evidence>
<protein>
    <submittedName>
        <fullName evidence="7">Membrane protein, putative</fullName>
    </submittedName>
</protein>
<keyword evidence="2" id="KW-1003">Cell membrane</keyword>
<dbReference type="EMBL" id="CP000538">
    <property type="protein sequence ID" value="EAQ72433.1"/>
    <property type="molecule type" value="Genomic_DNA"/>
</dbReference>
<accession>A0A0H3PA58</accession>
<sequence length="341" mass="39604">MKLSLRYVLNQFLSTNLSIFFVLFAIVSMVFFIQLAKLTSSIEISFLDLLKLYGFMLPRILIFTLPISFFISLTLALFRLSKENESIVLFTLGFSPMILAKFFLKIASLISAFMLVVALVMIPIVFELQDNFVNYKSTQVKFNYKTGEFGQKFLDWMIFIEKQDSDKYENIIMYRPKHKADDKEQLIIAKEAHVQRKDDSFAFSLNQGKMYNFEQGQSIFSGEFDTLVVNTQFNTDNLQTKKFYEYWNDLNENPQRAREFVIYTTIALFPLASTLFALCFGLVTYRYEKGYVYLGMFGVIAIYFGLLSSFSQPPILACLGIFSLSLFVSAYCFKKMILSRY</sequence>
<keyword evidence="5 6" id="KW-0472">Membrane</keyword>
<dbReference type="AlphaFoldDB" id="A0A0H3PA58"/>
<evidence type="ECO:0000313" key="8">
    <source>
        <dbReference type="Proteomes" id="UP000000646"/>
    </source>
</evidence>
<evidence type="ECO:0000256" key="6">
    <source>
        <dbReference type="SAM" id="Phobius"/>
    </source>
</evidence>
<dbReference type="Proteomes" id="UP000000646">
    <property type="component" value="Chromosome"/>
</dbReference>
<proteinExistence type="predicted"/>
<comment type="subcellular location">
    <subcellularLocation>
        <location evidence="1">Cell membrane</location>
        <topology evidence="1">Multi-pass membrane protein</topology>
    </subcellularLocation>
</comment>
<feature type="transmembrane region" description="Helical" evidence="6">
    <location>
        <begin position="56"/>
        <end position="81"/>
    </location>
</feature>
<evidence type="ECO:0000256" key="5">
    <source>
        <dbReference type="ARBA" id="ARBA00023136"/>
    </source>
</evidence>
<dbReference type="InterPro" id="IPR005495">
    <property type="entry name" value="LptG/LptF_permease"/>
</dbReference>
<dbReference type="RefSeq" id="WP_002856798.1">
    <property type="nucleotide sequence ID" value="NC_008787.1"/>
</dbReference>
<name>A0A0H3PA58_CAMJJ</name>
<dbReference type="Pfam" id="PF03739">
    <property type="entry name" value="LptF_LptG"/>
    <property type="match status" value="1"/>
</dbReference>
<evidence type="ECO:0000256" key="4">
    <source>
        <dbReference type="ARBA" id="ARBA00022989"/>
    </source>
</evidence>
<evidence type="ECO:0000313" key="7">
    <source>
        <dbReference type="EMBL" id="EAQ72433.1"/>
    </source>
</evidence>